<dbReference type="PRINTS" id="PR00726">
    <property type="entry name" value="LEXASERPTASE"/>
</dbReference>
<dbReference type="InterPro" id="IPR039418">
    <property type="entry name" value="LexA-like"/>
</dbReference>
<comment type="subunit">
    <text evidence="2 13">Homodimer.</text>
</comment>
<evidence type="ECO:0000256" key="13">
    <source>
        <dbReference type="HAMAP-Rule" id="MF_00015"/>
    </source>
</evidence>
<dbReference type="GO" id="GO:0006281">
    <property type="term" value="P:DNA repair"/>
    <property type="evidence" value="ECO:0007669"/>
    <property type="project" value="UniProtKB-UniRule"/>
</dbReference>
<dbReference type="Gene3D" id="1.10.10.10">
    <property type="entry name" value="Winged helix-like DNA-binding domain superfamily/Winged helix DNA-binding domain"/>
    <property type="match status" value="1"/>
</dbReference>
<evidence type="ECO:0000256" key="1">
    <source>
        <dbReference type="ARBA" id="ARBA00007484"/>
    </source>
</evidence>
<feature type="domain" description="LexA repressor DNA-binding" evidence="16">
    <location>
        <begin position="1"/>
        <end position="65"/>
    </location>
</feature>
<dbReference type="AlphaFoldDB" id="A0A5S5BZU9"/>
<evidence type="ECO:0000313" key="17">
    <source>
        <dbReference type="EMBL" id="TYP72557.1"/>
    </source>
</evidence>
<evidence type="ECO:0000256" key="2">
    <source>
        <dbReference type="ARBA" id="ARBA00011738"/>
    </source>
</evidence>
<dbReference type="Gene3D" id="2.10.109.10">
    <property type="entry name" value="Umud Fragment, subunit A"/>
    <property type="match status" value="1"/>
</dbReference>
<dbReference type="InterPro" id="IPR006197">
    <property type="entry name" value="Peptidase_S24_LexA"/>
</dbReference>
<organism evidence="17 18">
    <name type="scientific">Paenibacillus methanolicus</name>
    <dbReference type="NCBI Taxonomy" id="582686"/>
    <lineage>
        <taxon>Bacteria</taxon>
        <taxon>Bacillati</taxon>
        <taxon>Bacillota</taxon>
        <taxon>Bacilli</taxon>
        <taxon>Bacillales</taxon>
        <taxon>Paenibacillaceae</taxon>
        <taxon>Paenibacillus</taxon>
    </lineage>
</organism>
<keyword evidence="5 13" id="KW-0227">DNA damage</keyword>
<dbReference type="Pfam" id="PF01726">
    <property type="entry name" value="LexA_DNA_bind"/>
    <property type="match status" value="1"/>
</dbReference>
<dbReference type="CDD" id="cd06529">
    <property type="entry name" value="S24_LexA-like"/>
    <property type="match status" value="1"/>
</dbReference>
<feature type="domain" description="Peptidase S24/S26A/S26B/S26C" evidence="15">
    <location>
        <begin position="86"/>
        <end position="199"/>
    </location>
</feature>
<dbReference type="CDD" id="cd00090">
    <property type="entry name" value="HTH_ARSR"/>
    <property type="match status" value="1"/>
</dbReference>
<evidence type="ECO:0000256" key="6">
    <source>
        <dbReference type="ARBA" id="ARBA00022801"/>
    </source>
</evidence>
<evidence type="ECO:0000259" key="15">
    <source>
        <dbReference type="Pfam" id="PF00717"/>
    </source>
</evidence>
<keyword evidence="11 13" id="KW-0234">DNA repair</keyword>
<comment type="similarity">
    <text evidence="1 13 14">Belongs to the peptidase S24 family.</text>
</comment>
<dbReference type="EC" id="3.4.21.88" evidence="13"/>
<evidence type="ECO:0000256" key="8">
    <source>
        <dbReference type="ARBA" id="ARBA00023015"/>
    </source>
</evidence>
<dbReference type="InterPro" id="IPR015927">
    <property type="entry name" value="Peptidase_S24_S26A/B/C"/>
</dbReference>
<keyword evidence="10 13" id="KW-0804">Transcription</keyword>
<dbReference type="FunFam" id="1.10.10.10:FF:000009">
    <property type="entry name" value="LexA repressor"/>
    <property type="match status" value="1"/>
</dbReference>
<feature type="active site" description="For autocatalytic cleavage activity" evidence="13">
    <location>
        <position position="166"/>
    </location>
</feature>
<dbReference type="GO" id="GO:0006260">
    <property type="term" value="P:DNA replication"/>
    <property type="evidence" value="ECO:0007669"/>
    <property type="project" value="UniProtKB-UniRule"/>
</dbReference>
<proteinExistence type="inferred from homology"/>
<dbReference type="GO" id="GO:0004252">
    <property type="term" value="F:serine-type endopeptidase activity"/>
    <property type="evidence" value="ECO:0007669"/>
    <property type="project" value="UniProtKB-UniRule"/>
</dbReference>
<dbReference type="InterPro" id="IPR011991">
    <property type="entry name" value="ArsR-like_HTH"/>
</dbReference>
<dbReference type="GO" id="GO:0003677">
    <property type="term" value="F:DNA binding"/>
    <property type="evidence" value="ECO:0007669"/>
    <property type="project" value="UniProtKB-UniRule"/>
</dbReference>
<evidence type="ECO:0000256" key="9">
    <source>
        <dbReference type="ARBA" id="ARBA00023125"/>
    </source>
</evidence>
<comment type="function">
    <text evidence="13">Represses a number of genes involved in the response to DNA damage (SOS response), including recA and lexA. In the presence of single-stranded DNA, RecA interacts with LexA causing an autocatalytic cleavage which disrupts the DNA-binding part of LexA, leading to derepression of the SOS regulon and eventually DNA repair.</text>
</comment>
<name>A0A5S5BZU9_9BACL</name>
<evidence type="ECO:0000256" key="12">
    <source>
        <dbReference type="ARBA" id="ARBA00023236"/>
    </source>
</evidence>
<dbReference type="PANTHER" id="PTHR33516">
    <property type="entry name" value="LEXA REPRESSOR"/>
    <property type="match status" value="1"/>
</dbReference>
<comment type="catalytic activity">
    <reaction evidence="13">
        <text>Hydrolysis of Ala-|-Gly bond in repressor LexA.</text>
        <dbReference type="EC" id="3.4.21.88"/>
    </reaction>
</comment>
<keyword evidence="18" id="KW-1185">Reference proteome</keyword>
<dbReference type="HAMAP" id="MF_00015">
    <property type="entry name" value="LexA"/>
    <property type="match status" value="1"/>
</dbReference>
<feature type="site" description="Cleavage; by autolysis" evidence="13">
    <location>
        <begin position="93"/>
        <end position="94"/>
    </location>
</feature>
<feature type="active site" description="For autocatalytic cleavage activity" evidence="13">
    <location>
        <position position="128"/>
    </location>
</feature>
<keyword evidence="9 13" id="KW-0238">DNA-binding</keyword>
<dbReference type="InterPro" id="IPR006199">
    <property type="entry name" value="LexA_DNA-bd_dom"/>
</dbReference>
<dbReference type="InterPro" id="IPR050077">
    <property type="entry name" value="LexA_repressor"/>
</dbReference>
<evidence type="ECO:0000256" key="5">
    <source>
        <dbReference type="ARBA" id="ARBA00022763"/>
    </source>
</evidence>
<accession>A0A5S5BZU9</accession>
<dbReference type="InterPro" id="IPR036388">
    <property type="entry name" value="WH-like_DNA-bd_sf"/>
</dbReference>
<dbReference type="EMBL" id="VNHS01000008">
    <property type="protein sequence ID" value="TYP72557.1"/>
    <property type="molecule type" value="Genomic_DNA"/>
</dbReference>
<keyword evidence="4 13" id="KW-0235">DNA replication</keyword>
<keyword evidence="12 13" id="KW-0742">SOS response</keyword>
<dbReference type="Pfam" id="PF00717">
    <property type="entry name" value="Peptidase_S24"/>
    <property type="match status" value="1"/>
</dbReference>
<evidence type="ECO:0000256" key="10">
    <source>
        <dbReference type="ARBA" id="ARBA00023163"/>
    </source>
</evidence>
<evidence type="ECO:0000256" key="14">
    <source>
        <dbReference type="RuleBase" id="RU003991"/>
    </source>
</evidence>
<keyword evidence="8 13" id="KW-0805">Transcription regulation</keyword>
<keyword evidence="7 13" id="KW-0068">Autocatalytic cleavage</keyword>
<evidence type="ECO:0000313" key="18">
    <source>
        <dbReference type="Proteomes" id="UP000323257"/>
    </source>
</evidence>
<feature type="DNA-binding region" description="H-T-H motif" evidence="13">
    <location>
        <begin position="28"/>
        <end position="48"/>
    </location>
</feature>
<dbReference type="InterPro" id="IPR036390">
    <property type="entry name" value="WH_DNA-bd_sf"/>
</dbReference>
<dbReference type="FunFam" id="2.10.109.10:FF:000001">
    <property type="entry name" value="LexA repressor"/>
    <property type="match status" value="1"/>
</dbReference>
<dbReference type="GO" id="GO:0009432">
    <property type="term" value="P:SOS response"/>
    <property type="evidence" value="ECO:0007669"/>
    <property type="project" value="UniProtKB-UniRule"/>
</dbReference>
<dbReference type="PANTHER" id="PTHR33516:SF2">
    <property type="entry name" value="LEXA REPRESSOR-RELATED"/>
    <property type="match status" value="1"/>
</dbReference>
<evidence type="ECO:0000256" key="11">
    <source>
        <dbReference type="ARBA" id="ARBA00023204"/>
    </source>
</evidence>
<comment type="caution">
    <text evidence="17">The sequence shown here is derived from an EMBL/GenBank/DDBJ whole genome shotgun (WGS) entry which is preliminary data.</text>
</comment>
<sequence>MSKLSNRQQAILEFIKTEVREKGYPPSVREIGEAVGLASSSTVHGHLDRLEKKGLIRRDPTKPRAIEILDTDMESIPFPLAIAKVPVVGKVTAGLPITATENIEDYFPLPADRVGDDNVFILNVMGESMIEAGIHDGDYVIVRQQQTANNGEIVVAMTEDDEATVKTFYKERDHIRLQPENSTMEPIRLRNVTILGKVIGLFRDIH</sequence>
<dbReference type="InterPro" id="IPR036286">
    <property type="entry name" value="LexA/Signal_pep-like_sf"/>
</dbReference>
<gene>
    <name evidence="13" type="primary">lexA</name>
    <name evidence="17" type="ORF">BCM02_108212</name>
</gene>
<dbReference type="GO" id="GO:0045892">
    <property type="term" value="P:negative regulation of DNA-templated transcription"/>
    <property type="evidence" value="ECO:0007669"/>
    <property type="project" value="UniProtKB-UniRule"/>
</dbReference>
<dbReference type="SUPFAM" id="SSF46785">
    <property type="entry name" value="Winged helix' DNA-binding domain"/>
    <property type="match status" value="1"/>
</dbReference>
<dbReference type="RefSeq" id="WP_148931174.1">
    <property type="nucleotide sequence ID" value="NZ_VNHS01000008.1"/>
</dbReference>
<evidence type="ECO:0000256" key="4">
    <source>
        <dbReference type="ARBA" id="ARBA00022705"/>
    </source>
</evidence>
<evidence type="ECO:0000259" key="16">
    <source>
        <dbReference type="Pfam" id="PF01726"/>
    </source>
</evidence>
<dbReference type="SUPFAM" id="SSF51306">
    <property type="entry name" value="LexA/Signal peptidase"/>
    <property type="match status" value="1"/>
</dbReference>
<dbReference type="Proteomes" id="UP000323257">
    <property type="component" value="Unassembled WGS sequence"/>
</dbReference>
<evidence type="ECO:0000256" key="3">
    <source>
        <dbReference type="ARBA" id="ARBA00022491"/>
    </source>
</evidence>
<reference evidence="17 18" key="1">
    <citation type="submission" date="2019-07" db="EMBL/GenBank/DDBJ databases">
        <title>Genomic Encyclopedia of Type Strains, Phase III (KMG-III): the genomes of soil and plant-associated and newly described type strains.</title>
        <authorList>
            <person name="Whitman W."/>
        </authorList>
    </citation>
    <scope>NUCLEOTIDE SEQUENCE [LARGE SCALE GENOMIC DNA]</scope>
    <source>
        <strain evidence="17 18">BL24</strain>
    </source>
</reference>
<keyword evidence="3 13" id="KW-0678">Repressor</keyword>
<dbReference type="GO" id="GO:0006508">
    <property type="term" value="P:proteolysis"/>
    <property type="evidence" value="ECO:0007669"/>
    <property type="project" value="InterPro"/>
</dbReference>
<dbReference type="InterPro" id="IPR006200">
    <property type="entry name" value="LexA"/>
</dbReference>
<evidence type="ECO:0000256" key="7">
    <source>
        <dbReference type="ARBA" id="ARBA00022813"/>
    </source>
</evidence>
<protein>
    <recommendedName>
        <fullName evidence="13">LexA repressor</fullName>
        <ecNumber evidence="13">3.4.21.88</ecNumber>
    </recommendedName>
</protein>
<dbReference type="NCBIfam" id="TIGR00498">
    <property type="entry name" value="lexA"/>
    <property type="match status" value="1"/>
</dbReference>
<keyword evidence="6 13" id="KW-0378">Hydrolase</keyword>
<dbReference type="OrthoDB" id="9802364at2"/>